<reference evidence="15" key="1">
    <citation type="journal article" date="2020" name="Stud. Mycol.">
        <title>101 Dothideomycetes genomes: a test case for predicting lifestyles and emergence of pathogens.</title>
        <authorList>
            <person name="Haridas S."/>
            <person name="Albert R."/>
            <person name="Binder M."/>
            <person name="Bloem J."/>
            <person name="Labutti K."/>
            <person name="Salamov A."/>
            <person name="Andreopoulos B."/>
            <person name="Baker S."/>
            <person name="Barry K."/>
            <person name="Bills G."/>
            <person name="Bluhm B."/>
            <person name="Cannon C."/>
            <person name="Castanera R."/>
            <person name="Culley D."/>
            <person name="Daum C."/>
            <person name="Ezra D."/>
            <person name="Gonzalez J."/>
            <person name="Henrissat B."/>
            <person name="Kuo A."/>
            <person name="Liang C."/>
            <person name="Lipzen A."/>
            <person name="Lutzoni F."/>
            <person name="Magnuson J."/>
            <person name="Mondo S."/>
            <person name="Nolan M."/>
            <person name="Ohm R."/>
            <person name="Pangilinan J."/>
            <person name="Park H.-J."/>
            <person name="Ramirez L."/>
            <person name="Alfaro M."/>
            <person name="Sun H."/>
            <person name="Tritt A."/>
            <person name="Yoshinaga Y."/>
            <person name="Zwiers L.-H."/>
            <person name="Turgeon B."/>
            <person name="Goodwin S."/>
            <person name="Spatafora J."/>
            <person name="Crous P."/>
            <person name="Grigoriev I."/>
        </authorList>
    </citation>
    <scope>NUCLEOTIDE SEQUENCE</scope>
    <source>
        <strain evidence="15">CBS 133067</strain>
    </source>
</reference>
<dbReference type="GO" id="GO:0005524">
    <property type="term" value="F:ATP binding"/>
    <property type="evidence" value="ECO:0007669"/>
    <property type="project" value="UniProtKB-UniRule"/>
</dbReference>
<dbReference type="CDD" id="cd01366">
    <property type="entry name" value="KISc_C_terminal"/>
    <property type="match status" value="1"/>
</dbReference>
<evidence type="ECO:0000256" key="5">
    <source>
        <dbReference type="ARBA" id="ARBA00022741"/>
    </source>
</evidence>
<dbReference type="SUPFAM" id="SSF52540">
    <property type="entry name" value="P-loop containing nucleoside triphosphate hydrolases"/>
    <property type="match status" value="1"/>
</dbReference>
<evidence type="ECO:0000256" key="8">
    <source>
        <dbReference type="ARBA" id="ARBA00023175"/>
    </source>
</evidence>
<keyword evidence="5 10" id="KW-0547">Nucleotide-binding</keyword>
<dbReference type="InterPro" id="IPR001752">
    <property type="entry name" value="Kinesin_motor_dom"/>
</dbReference>
<evidence type="ECO:0000256" key="9">
    <source>
        <dbReference type="ARBA" id="ARBA00023212"/>
    </source>
</evidence>
<feature type="coiled-coil region" evidence="12">
    <location>
        <begin position="161"/>
        <end position="214"/>
    </location>
</feature>
<evidence type="ECO:0000256" key="10">
    <source>
        <dbReference type="PROSITE-ProRule" id="PRU00283"/>
    </source>
</evidence>
<evidence type="ECO:0000256" key="11">
    <source>
        <dbReference type="RuleBase" id="RU000394"/>
    </source>
</evidence>
<dbReference type="GO" id="GO:0007018">
    <property type="term" value="P:microtubule-based movement"/>
    <property type="evidence" value="ECO:0007669"/>
    <property type="project" value="InterPro"/>
</dbReference>
<protein>
    <recommendedName>
        <fullName evidence="11">Kinesin-like protein</fullName>
    </recommendedName>
</protein>
<dbReference type="SMART" id="SM00129">
    <property type="entry name" value="KISc"/>
    <property type="match status" value="1"/>
</dbReference>
<proteinExistence type="inferred from homology"/>
<comment type="caution">
    <text evidence="15">The sequence shown here is derived from an EMBL/GenBank/DDBJ whole genome shotgun (WGS) entry which is preliminary data.</text>
</comment>
<dbReference type="Proteomes" id="UP000799772">
    <property type="component" value="Unassembled WGS sequence"/>
</dbReference>
<feature type="coiled-coil region" evidence="12">
    <location>
        <begin position="100"/>
        <end position="127"/>
    </location>
</feature>
<feature type="domain" description="Kinesin motor" evidence="14">
    <location>
        <begin position="352"/>
        <end position="686"/>
    </location>
</feature>
<dbReference type="EMBL" id="ML978124">
    <property type="protein sequence ID" value="KAF2100911.1"/>
    <property type="molecule type" value="Genomic_DNA"/>
</dbReference>
<dbReference type="AlphaFoldDB" id="A0A9P4IFP8"/>
<evidence type="ECO:0000256" key="12">
    <source>
        <dbReference type="SAM" id="Coils"/>
    </source>
</evidence>
<sequence>MVERKSDNEFNQTPSKLPRLTKTPTSSFQSSQSQHPANSTFPLSQPQSPTKGSRSRPAFDVNARLESMELLYTEMKTQMEGSNFEKSHHKEVQEMMKARITELEALRDHLSEINESLRRELEDCKVKLATFSITMDEARRGHSIEVEEIHRQHRHAVADLESAHGREVEKLRRQAQDLEDQLRRNGQEEIDRLLRTHSEELSSLQRQLNASIEEERVQRVREVQELTIQRDTQLQKVAIDIGQRDREADTLRMQLEQAHVELDREKIMASGLRDKLSDAAANCTTLGSSMAAMKAKIDFLESDNQQQSQSFADLHKRMQEAIEQERIAKEKLRDEESVLRKLRNEVQELKGNIRVFCRVRPTLEGELDQKANIIFPDAEADKKEITVQGPEQVSSLGKVSTTNHAFNFDRSFGPSSQNAEVFEEISQLVQSALDGYNVCIFCYGQTGAGKTFTMSSSDGMIPRAVEQIYTSAQALEEKGWSYTMKGQFVEIYNETINDLLGKAEELDKKKHEIRHDMQRCKTTITDITEVPLDTPETMESLMQRAQKNRSVAATKANERSSRSHCVFILNLVGVNAVTGERSEGVLNLVDLAGSERLALSGAEGQRLKETQSINKSLSCLGDVIAALGQGKEGGHVPYRNSKLSYLLQFSLSGNSKTLMFVMVSPLQAHLQDTLSSLKFAKKVNNTHIGTARRQAKVKD</sequence>
<dbReference type="Gene3D" id="3.40.850.10">
    <property type="entry name" value="Kinesin motor domain"/>
    <property type="match status" value="1"/>
</dbReference>
<feature type="compositionally biased region" description="Polar residues" evidence="13">
    <location>
        <begin position="35"/>
        <end position="52"/>
    </location>
</feature>
<keyword evidence="8 10" id="KW-0505">Motor protein</keyword>
<evidence type="ECO:0000256" key="2">
    <source>
        <dbReference type="ARBA" id="ARBA00010899"/>
    </source>
</evidence>
<dbReference type="InterPro" id="IPR027417">
    <property type="entry name" value="P-loop_NTPase"/>
</dbReference>
<feature type="coiled-coil region" evidence="12">
    <location>
        <begin position="489"/>
        <end position="516"/>
    </location>
</feature>
<evidence type="ECO:0000259" key="14">
    <source>
        <dbReference type="PROSITE" id="PS50067"/>
    </source>
</evidence>
<dbReference type="PRINTS" id="PR00380">
    <property type="entry name" value="KINESINHEAVY"/>
</dbReference>
<comment type="subcellular location">
    <subcellularLocation>
        <location evidence="1">Cytoplasm</location>
        <location evidence="1">Cytoskeleton</location>
    </subcellularLocation>
</comment>
<gene>
    <name evidence="15" type="ORF">NA57DRAFT_36666</name>
</gene>
<dbReference type="PROSITE" id="PS50067">
    <property type="entry name" value="KINESIN_MOTOR_2"/>
    <property type="match status" value="1"/>
</dbReference>
<evidence type="ECO:0000313" key="15">
    <source>
        <dbReference type="EMBL" id="KAF2100911.1"/>
    </source>
</evidence>
<dbReference type="PROSITE" id="PS00411">
    <property type="entry name" value="KINESIN_MOTOR_1"/>
    <property type="match status" value="1"/>
</dbReference>
<dbReference type="OrthoDB" id="3176171at2759"/>
<feature type="coiled-coil region" evidence="12">
    <location>
        <begin position="290"/>
        <end position="352"/>
    </location>
</feature>
<evidence type="ECO:0000256" key="4">
    <source>
        <dbReference type="ARBA" id="ARBA00022701"/>
    </source>
</evidence>
<keyword evidence="4 11" id="KW-0493">Microtubule</keyword>
<evidence type="ECO:0000256" key="3">
    <source>
        <dbReference type="ARBA" id="ARBA00022490"/>
    </source>
</evidence>
<dbReference type="PANTHER" id="PTHR47972:SF45">
    <property type="entry name" value="PROTEIN CLARET SEGREGATIONAL"/>
    <property type="match status" value="1"/>
</dbReference>
<dbReference type="InterPro" id="IPR036961">
    <property type="entry name" value="Kinesin_motor_dom_sf"/>
</dbReference>
<evidence type="ECO:0000256" key="1">
    <source>
        <dbReference type="ARBA" id="ARBA00004245"/>
    </source>
</evidence>
<organism evidence="15 16">
    <name type="scientific">Rhizodiscina lignyota</name>
    <dbReference type="NCBI Taxonomy" id="1504668"/>
    <lineage>
        <taxon>Eukaryota</taxon>
        <taxon>Fungi</taxon>
        <taxon>Dikarya</taxon>
        <taxon>Ascomycota</taxon>
        <taxon>Pezizomycotina</taxon>
        <taxon>Dothideomycetes</taxon>
        <taxon>Pleosporomycetidae</taxon>
        <taxon>Aulographales</taxon>
        <taxon>Rhizodiscinaceae</taxon>
        <taxon>Rhizodiscina</taxon>
    </lineage>
</organism>
<evidence type="ECO:0000256" key="13">
    <source>
        <dbReference type="SAM" id="MobiDB-lite"/>
    </source>
</evidence>
<dbReference type="GO" id="GO:0008569">
    <property type="term" value="F:minus-end-directed microtubule motor activity"/>
    <property type="evidence" value="ECO:0007669"/>
    <property type="project" value="UniProtKB-ARBA"/>
</dbReference>
<keyword evidence="9" id="KW-0206">Cytoskeleton</keyword>
<feature type="region of interest" description="Disordered" evidence="13">
    <location>
        <begin position="1"/>
        <end position="60"/>
    </location>
</feature>
<dbReference type="GO" id="GO:0008017">
    <property type="term" value="F:microtubule binding"/>
    <property type="evidence" value="ECO:0007669"/>
    <property type="project" value="InterPro"/>
</dbReference>
<dbReference type="PANTHER" id="PTHR47972">
    <property type="entry name" value="KINESIN-LIKE PROTEIN KLP-3"/>
    <property type="match status" value="1"/>
</dbReference>
<evidence type="ECO:0000256" key="6">
    <source>
        <dbReference type="ARBA" id="ARBA00022840"/>
    </source>
</evidence>
<feature type="binding site" evidence="10">
    <location>
        <begin position="444"/>
        <end position="451"/>
    </location>
    <ligand>
        <name>ATP</name>
        <dbReference type="ChEBI" id="CHEBI:30616"/>
    </ligand>
</feature>
<dbReference type="FunFam" id="3.40.850.10:FF:000065">
    <property type="entry name" value="Kinesin-like protein"/>
    <property type="match status" value="1"/>
</dbReference>
<dbReference type="GO" id="GO:0005874">
    <property type="term" value="C:microtubule"/>
    <property type="evidence" value="ECO:0007669"/>
    <property type="project" value="UniProtKB-KW"/>
</dbReference>
<evidence type="ECO:0000313" key="16">
    <source>
        <dbReference type="Proteomes" id="UP000799772"/>
    </source>
</evidence>
<dbReference type="InterPro" id="IPR027640">
    <property type="entry name" value="Kinesin-like_fam"/>
</dbReference>
<dbReference type="GO" id="GO:0090307">
    <property type="term" value="P:mitotic spindle assembly"/>
    <property type="evidence" value="ECO:0007669"/>
    <property type="project" value="UniProtKB-ARBA"/>
</dbReference>
<dbReference type="Pfam" id="PF00225">
    <property type="entry name" value="Kinesin"/>
    <property type="match status" value="1"/>
</dbReference>
<evidence type="ECO:0000256" key="7">
    <source>
        <dbReference type="ARBA" id="ARBA00023054"/>
    </source>
</evidence>
<accession>A0A9P4IFP8</accession>
<dbReference type="InterPro" id="IPR019821">
    <property type="entry name" value="Kinesin_motor_CS"/>
</dbReference>
<keyword evidence="7 12" id="KW-0175">Coiled coil</keyword>
<keyword evidence="16" id="KW-1185">Reference proteome</keyword>
<keyword evidence="6 10" id="KW-0067">ATP-binding</keyword>
<comment type="similarity">
    <text evidence="2">Belongs to the TRAFAC class myosin-kinesin ATPase superfamily. Kinesin family. KIN-14 subfamily.</text>
</comment>
<name>A0A9P4IFP8_9PEZI</name>
<keyword evidence="3" id="KW-0963">Cytoplasm</keyword>